<organism evidence="7">
    <name type="scientific">Euplotes harpa</name>
    <dbReference type="NCBI Taxonomy" id="151035"/>
    <lineage>
        <taxon>Eukaryota</taxon>
        <taxon>Sar</taxon>
        <taxon>Alveolata</taxon>
        <taxon>Ciliophora</taxon>
        <taxon>Intramacronucleata</taxon>
        <taxon>Spirotrichea</taxon>
        <taxon>Hypotrichia</taxon>
        <taxon>Euplotida</taxon>
        <taxon>Euplotidae</taxon>
        <taxon>Euplotes</taxon>
    </lineage>
</organism>
<dbReference type="GO" id="GO:0006412">
    <property type="term" value="P:translation"/>
    <property type="evidence" value="ECO:0007669"/>
    <property type="project" value="InterPro"/>
</dbReference>
<dbReference type="GO" id="GO:1990904">
    <property type="term" value="C:ribonucleoprotein complex"/>
    <property type="evidence" value="ECO:0007669"/>
    <property type="project" value="UniProtKB-KW"/>
</dbReference>
<name>A0A7S3JB14_9SPIT</name>
<dbReference type="InterPro" id="IPR004038">
    <property type="entry name" value="Ribosomal_eL8/eL30/eS12/Gad45"/>
</dbReference>
<accession>A0A7S3JB14</accession>
<evidence type="ECO:0000259" key="6">
    <source>
        <dbReference type="Pfam" id="PF01248"/>
    </source>
</evidence>
<gene>
    <name evidence="7" type="ORF">EHAR0213_LOCUS7981</name>
</gene>
<keyword evidence="2 4" id="KW-0689">Ribosomal protein</keyword>
<dbReference type="AlphaFoldDB" id="A0A7S3JB14"/>
<sequence length="143" mass="16210">MADTEDVAALPKPEEKKQEKSILTELPKVIQKSQINDGLVHGLNEVVKALDRKEAQLCLLADDCAEDKYKVLVEAFCHQNNIPLIHVSERNKLGEWLGYFKRDEEGKIRKLRGVSSCALKEFGESTSALEYVLNYAKEEARHN</sequence>
<evidence type="ECO:0000256" key="2">
    <source>
        <dbReference type="ARBA" id="ARBA00022980"/>
    </source>
</evidence>
<dbReference type="EMBL" id="HBII01018897">
    <property type="protein sequence ID" value="CAE0349069.1"/>
    <property type="molecule type" value="Transcribed_RNA"/>
</dbReference>
<dbReference type="Gene3D" id="3.30.1330.30">
    <property type="match status" value="1"/>
</dbReference>
<evidence type="ECO:0000256" key="1">
    <source>
        <dbReference type="ARBA" id="ARBA00005824"/>
    </source>
</evidence>
<dbReference type="GO" id="GO:0005840">
    <property type="term" value="C:ribosome"/>
    <property type="evidence" value="ECO:0007669"/>
    <property type="project" value="UniProtKB-KW"/>
</dbReference>
<dbReference type="Pfam" id="PF01248">
    <property type="entry name" value="Ribosomal_L7Ae"/>
    <property type="match status" value="1"/>
</dbReference>
<dbReference type="PANTHER" id="PTHR11843">
    <property type="entry name" value="40S RIBOSOMAL PROTEIN S12"/>
    <property type="match status" value="1"/>
</dbReference>
<evidence type="ECO:0000313" key="7">
    <source>
        <dbReference type="EMBL" id="CAE0349069.1"/>
    </source>
</evidence>
<dbReference type="GO" id="GO:0003735">
    <property type="term" value="F:structural constituent of ribosome"/>
    <property type="evidence" value="ECO:0007669"/>
    <property type="project" value="InterPro"/>
</dbReference>
<dbReference type="InterPro" id="IPR029064">
    <property type="entry name" value="Ribosomal_eL30-like_sf"/>
</dbReference>
<dbReference type="SUPFAM" id="SSF55315">
    <property type="entry name" value="L30e-like"/>
    <property type="match status" value="1"/>
</dbReference>
<proteinExistence type="inferred from homology"/>
<feature type="region of interest" description="Disordered" evidence="5">
    <location>
        <begin position="1"/>
        <end position="20"/>
    </location>
</feature>
<evidence type="ECO:0000256" key="4">
    <source>
        <dbReference type="RuleBase" id="RU000670"/>
    </source>
</evidence>
<dbReference type="PRINTS" id="PR00972">
    <property type="entry name" value="RIBSOMALS12E"/>
</dbReference>
<comment type="similarity">
    <text evidence="1 4">Belongs to the eukaryotic ribosomal protein eS12 family.</text>
</comment>
<reference evidence="7" key="1">
    <citation type="submission" date="2021-01" db="EMBL/GenBank/DDBJ databases">
        <authorList>
            <person name="Corre E."/>
            <person name="Pelletier E."/>
            <person name="Niang G."/>
            <person name="Scheremetjew M."/>
            <person name="Finn R."/>
            <person name="Kale V."/>
            <person name="Holt S."/>
            <person name="Cochrane G."/>
            <person name="Meng A."/>
            <person name="Brown T."/>
            <person name="Cohen L."/>
        </authorList>
    </citation>
    <scope>NUCLEOTIDE SEQUENCE</scope>
    <source>
        <strain evidence="7">FSP1.4</strain>
    </source>
</reference>
<protein>
    <recommendedName>
        <fullName evidence="4">40S ribosomal protein S12</fullName>
    </recommendedName>
</protein>
<evidence type="ECO:0000256" key="5">
    <source>
        <dbReference type="SAM" id="MobiDB-lite"/>
    </source>
</evidence>
<dbReference type="InterPro" id="IPR000530">
    <property type="entry name" value="Ribosomal_eS12"/>
</dbReference>
<keyword evidence="3 4" id="KW-0687">Ribonucleoprotein</keyword>
<evidence type="ECO:0000256" key="3">
    <source>
        <dbReference type="ARBA" id="ARBA00023274"/>
    </source>
</evidence>
<feature type="domain" description="Ribosomal protein eL8/eL30/eS12/Gadd45" evidence="6">
    <location>
        <begin position="26"/>
        <end position="111"/>
    </location>
</feature>